<feature type="transmembrane region" description="Helical" evidence="11">
    <location>
        <begin position="386"/>
        <end position="410"/>
    </location>
</feature>
<dbReference type="EMBL" id="JARAKH010000011">
    <property type="protein sequence ID" value="KAK8399195.1"/>
    <property type="molecule type" value="Genomic_DNA"/>
</dbReference>
<dbReference type="GO" id="GO:0015293">
    <property type="term" value="F:symporter activity"/>
    <property type="evidence" value="ECO:0007669"/>
    <property type="project" value="UniProtKB-KW"/>
</dbReference>
<dbReference type="GO" id="GO:0035725">
    <property type="term" value="P:sodium ion transmembrane transport"/>
    <property type="evidence" value="ECO:0007669"/>
    <property type="project" value="TreeGrafter"/>
</dbReference>
<feature type="binding site" evidence="8">
    <location>
        <position position="50"/>
    </location>
    <ligand>
        <name>Na(+)</name>
        <dbReference type="ChEBI" id="CHEBI:29101"/>
        <label>1</label>
    </ligand>
</feature>
<feature type="transmembrane region" description="Helical" evidence="11">
    <location>
        <begin position="308"/>
        <end position="329"/>
    </location>
</feature>
<feature type="binding site" evidence="8">
    <location>
        <position position="54"/>
    </location>
    <ligand>
        <name>Na(+)</name>
        <dbReference type="ChEBI" id="CHEBI:29101"/>
        <label>1</label>
    </ligand>
</feature>
<keyword evidence="9" id="KW-1015">Disulfide bond</keyword>
<feature type="binding site" evidence="8">
    <location>
        <position position="416"/>
    </location>
    <ligand>
        <name>Na(+)</name>
        <dbReference type="ChEBI" id="CHEBI:29101"/>
        <label>1</label>
    </ligand>
</feature>
<evidence type="ECO:0000313" key="12">
    <source>
        <dbReference type="EMBL" id="KAK8399195.1"/>
    </source>
</evidence>
<feature type="disulfide bond" evidence="9">
    <location>
        <begin position="153"/>
        <end position="162"/>
    </location>
</feature>
<feature type="transmembrane region" description="Helical" evidence="11">
    <location>
        <begin position="41"/>
        <end position="59"/>
    </location>
</feature>
<feature type="binding site" evidence="8">
    <location>
        <position position="315"/>
    </location>
    <ligand>
        <name>Na(+)</name>
        <dbReference type="ChEBI" id="CHEBI:29101"/>
        <label>1</label>
    </ligand>
</feature>
<keyword evidence="13" id="KW-1185">Reference proteome</keyword>
<feature type="binding site" evidence="8">
    <location>
        <position position="347"/>
    </location>
    <ligand>
        <name>Na(+)</name>
        <dbReference type="ChEBI" id="CHEBI:29101"/>
        <label>1</label>
    </ligand>
</feature>
<comment type="caution">
    <text evidence="12">The sequence shown here is derived from an EMBL/GenBank/DDBJ whole genome shotgun (WGS) entry which is preliminary data.</text>
</comment>
<feature type="binding site" evidence="8">
    <location>
        <position position="415"/>
    </location>
    <ligand>
        <name>Na(+)</name>
        <dbReference type="ChEBI" id="CHEBI:29101"/>
        <label>1</label>
    </ligand>
</feature>
<dbReference type="GO" id="GO:0046872">
    <property type="term" value="F:metal ion binding"/>
    <property type="evidence" value="ECO:0007669"/>
    <property type="project" value="UniProtKB-KW"/>
</dbReference>
<keyword evidence="3 10" id="KW-0813">Transport</keyword>
<dbReference type="Proteomes" id="UP001487740">
    <property type="component" value="Unassembled WGS sequence"/>
</dbReference>
<dbReference type="Pfam" id="PF00209">
    <property type="entry name" value="SNF"/>
    <property type="match status" value="2"/>
</dbReference>
<evidence type="ECO:0000256" key="10">
    <source>
        <dbReference type="RuleBase" id="RU003732"/>
    </source>
</evidence>
<dbReference type="PANTHER" id="PTHR11616:SF265">
    <property type="entry name" value="TRANSPORTER"/>
    <property type="match status" value="1"/>
</dbReference>
<evidence type="ECO:0000256" key="4">
    <source>
        <dbReference type="ARBA" id="ARBA00022692"/>
    </source>
</evidence>
<evidence type="ECO:0000256" key="1">
    <source>
        <dbReference type="ARBA" id="ARBA00004141"/>
    </source>
</evidence>
<keyword evidence="8" id="KW-0915">Sodium</keyword>
<evidence type="ECO:0000313" key="13">
    <source>
        <dbReference type="Proteomes" id="UP001487740"/>
    </source>
</evidence>
<evidence type="ECO:0000256" key="11">
    <source>
        <dbReference type="SAM" id="Phobius"/>
    </source>
</evidence>
<organism evidence="12 13">
    <name type="scientific">Scylla paramamosain</name>
    <name type="common">Mud crab</name>
    <dbReference type="NCBI Taxonomy" id="85552"/>
    <lineage>
        <taxon>Eukaryota</taxon>
        <taxon>Metazoa</taxon>
        <taxon>Ecdysozoa</taxon>
        <taxon>Arthropoda</taxon>
        <taxon>Crustacea</taxon>
        <taxon>Multicrustacea</taxon>
        <taxon>Malacostraca</taxon>
        <taxon>Eumalacostraca</taxon>
        <taxon>Eucarida</taxon>
        <taxon>Decapoda</taxon>
        <taxon>Pleocyemata</taxon>
        <taxon>Brachyura</taxon>
        <taxon>Eubrachyura</taxon>
        <taxon>Portunoidea</taxon>
        <taxon>Portunidae</taxon>
        <taxon>Portuninae</taxon>
        <taxon>Scylla</taxon>
    </lineage>
</organism>
<accession>A0AAW0UK48</accession>
<protein>
    <recommendedName>
        <fullName evidence="10">Transporter</fullName>
    </recommendedName>
</protein>
<name>A0AAW0UK48_SCYPA</name>
<dbReference type="InterPro" id="IPR037272">
    <property type="entry name" value="SNS_sf"/>
</dbReference>
<dbReference type="InterPro" id="IPR000175">
    <property type="entry name" value="Na/ntran_symport"/>
</dbReference>
<sequence>MEKNRQMDKITIPSFSEEKKIMMKQDKDEEERGMWGNQREFFLSCLGYAVGFGNVWRFPYLAYKNGGAAFLIPYVIMLLCTGLPLFFMELVLGQYTSLGPNIIFPKMAPIFAGLGWGMIMVSALVSIYYNVILAWAFFYTFASFTSELPWTDCDNDFNTPECYLLQEDKVCKNMSMFYYNQTCLEPDAYCGLVNLVSLNASHCYDPNENDSLVVADGAVHRITPSEDYYRNRVLGVTGKTWEDMGGGMQWGAGGVSGAGLAHSLCLHGQGRQDFRQGITLEGASLGIDYYFLKPDWSRLADTEVWSDAAIQIFYSLGSSYGGLITLASYNKFKNNCMRDAIVIAFANCSTSVFAGFVIFSILGFLAHELGVGVEEVASSGSGLAFVVYPAAVTLMPLAPLWSLLFFAMLITLGLDSQFTMVEAVTTAILDQFLSLRSRKPLVVGVTCLLLFIMGLTMCLEGGVYMFELFFFFSSGLSVIILAITEIVGVHYVYGFKKFFRHITEDMGIVVPRPLHAYWLLTWCAVTPLALLGILVFSVIYFVPAYWGEYVFPLGIQVLGWLLLFSSVILVPLGMIYAVMTNSGSGKDLFVPTPDFCPAHVREERRSGQVNKACVIKDAPVVTVHL</sequence>
<dbReference type="AlphaFoldDB" id="A0AAW0UK48"/>
<evidence type="ECO:0000256" key="2">
    <source>
        <dbReference type="ARBA" id="ARBA00006459"/>
    </source>
</evidence>
<feature type="transmembrane region" description="Helical" evidence="11">
    <location>
        <begin position="441"/>
        <end position="463"/>
    </location>
</feature>
<feature type="binding site" evidence="8">
    <location>
        <position position="49"/>
    </location>
    <ligand>
        <name>Na(+)</name>
        <dbReference type="ChEBI" id="CHEBI:29101"/>
        <label>2</label>
    </ligand>
</feature>
<proteinExistence type="inferred from homology"/>
<feature type="binding site" evidence="8">
    <location>
        <position position="47"/>
    </location>
    <ligand>
        <name>Na(+)</name>
        <dbReference type="ChEBI" id="CHEBI:29101"/>
        <label>1</label>
    </ligand>
</feature>
<comment type="similarity">
    <text evidence="2 10">Belongs to the sodium:neurotransmitter symporter (SNF) (TC 2.A.22) family.</text>
</comment>
<feature type="binding site" evidence="8">
    <location>
        <position position="412"/>
    </location>
    <ligand>
        <name>Na(+)</name>
        <dbReference type="ChEBI" id="CHEBI:29101"/>
        <label>1</label>
    </ligand>
</feature>
<evidence type="ECO:0000256" key="3">
    <source>
        <dbReference type="ARBA" id="ARBA00022448"/>
    </source>
</evidence>
<keyword evidence="7 11" id="KW-0472">Membrane</keyword>
<reference evidence="12 13" key="1">
    <citation type="submission" date="2023-03" db="EMBL/GenBank/DDBJ databases">
        <title>High-quality genome of Scylla paramamosain provides insights in environmental adaptation.</title>
        <authorList>
            <person name="Zhang L."/>
        </authorList>
    </citation>
    <scope>NUCLEOTIDE SEQUENCE [LARGE SCALE GENOMIC DNA]</scope>
    <source>
        <strain evidence="12">LZ_2023a</strain>
        <tissue evidence="12">Muscle</tissue>
    </source>
</reference>
<feature type="transmembrane region" description="Helical" evidence="11">
    <location>
        <begin position="516"/>
        <end position="546"/>
    </location>
</feature>
<dbReference type="PROSITE" id="PS00610">
    <property type="entry name" value="NA_NEUROTRAN_SYMP_1"/>
    <property type="match status" value="1"/>
</dbReference>
<evidence type="ECO:0000256" key="7">
    <source>
        <dbReference type="ARBA" id="ARBA00023136"/>
    </source>
</evidence>
<gene>
    <name evidence="12" type="ORF">O3P69_003365</name>
</gene>
<keyword evidence="5 10" id="KW-0769">Symport</keyword>
<dbReference type="PRINTS" id="PR00176">
    <property type="entry name" value="NANEUSMPORT"/>
</dbReference>
<feature type="transmembrane region" description="Helical" evidence="11">
    <location>
        <begin position="558"/>
        <end position="579"/>
    </location>
</feature>
<keyword evidence="6 11" id="KW-1133">Transmembrane helix</keyword>
<comment type="subcellular location">
    <subcellularLocation>
        <location evidence="1">Membrane</location>
        <topology evidence="1">Multi-pass membrane protein</topology>
    </subcellularLocation>
</comment>
<evidence type="ECO:0000256" key="5">
    <source>
        <dbReference type="ARBA" id="ARBA00022847"/>
    </source>
</evidence>
<dbReference type="GO" id="GO:0006865">
    <property type="term" value="P:amino acid transport"/>
    <property type="evidence" value="ECO:0007669"/>
    <property type="project" value="TreeGrafter"/>
</dbReference>
<keyword evidence="4 10" id="KW-0812">Transmembrane</keyword>
<dbReference type="PANTHER" id="PTHR11616">
    <property type="entry name" value="SODIUM/CHLORIDE DEPENDENT TRANSPORTER"/>
    <property type="match status" value="1"/>
</dbReference>
<dbReference type="GO" id="GO:0005886">
    <property type="term" value="C:plasma membrane"/>
    <property type="evidence" value="ECO:0007669"/>
    <property type="project" value="TreeGrafter"/>
</dbReference>
<evidence type="ECO:0000256" key="6">
    <source>
        <dbReference type="ARBA" id="ARBA00022989"/>
    </source>
</evidence>
<feature type="transmembrane region" description="Helical" evidence="11">
    <location>
        <begin position="113"/>
        <end position="138"/>
    </location>
</feature>
<dbReference type="SUPFAM" id="SSF161070">
    <property type="entry name" value="SNF-like"/>
    <property type="match status" value="1"/>
</dbReference>
<feature type="transmembrane region" description="Helical" evidence="11">
    <location>
        <begin position="71"/>
        <end position="92"/>
    </location>
</feature>
<feature type="transmembrane region" description="Helical" evidence="11">
    <location>
        <begin position="341"/>
        <end position="366"/>
    </location>
</feature>
<evidence type="ECO:0000256" key="8">
    <source>
        <dbReference type="PIRSR" id="PIRSR600175-1"/>
    </source>
</evidence>
<dbReference type="PROSITE" id="PS50267">
    <property type="entry name" value="NA_NEUROTRAN_SYMP_3"/>
    <property type="match status" value="1"/>
</dbReference>
<keyword evidence="8" id="KW-0479">Metal-binding</keyword>
<feature type="transmembrane region" description="Helical" evidence="11">
    <location>
        <begin position="469"/>
        <end position="495"/>
    </location>
</feature>
<evidence type="ECO:0000256" key="9">
    <source>
        <dbReference type="PIRSR" id="PIRSR600175-2"/>
    </source>
</evidence>